<feature type="region of interest" description="Disordered" evidence="1">
    <location>
        <begin position="104"/>
        <end position="125"/>
    </location>
</feature>
<dbReference type="Proteomes" id="UP000886520">
    <property type="component" value="Chromosome 8"/>
</dbReference>
<comment type="caution">
    <text evidence="2">The sequence shown here is derived from an EMBL/GenBank/DDBJ whole genome shotgun (WGS) entry which is preliminary data.</text>
</comment>
<organism evidence="2 3">
    <name type="scientific">Adiantum capillus-veneris</name>
    <name type="common">Maidenhair fern</name>
    <dbReference type="NCBI Taxonomy" id="13818"/>
    <lineage>
        <taxon>Eukaryota</taxon>
        <taxon>Viridiplantae</taxon>
        <taxon>Streptophyta</taxon>
        <taxon>Embryophyta</taxon>
        <taxon>Tracheophyta</taxon>
        <taxon>Polypodiopsida</taxon>
        <taxon>Polypodiidae</taxon>
        <taxon>Polypodiales</taxon>
        <taxon>Pteridineae</taxon>
        <taxon>Pteridaceae</taxon>
        <taxon>Vittarioideae</taxon>
        <taxon>Adiantum</taxon>
    </lineage>
</organism>
<evidence type="ECO:0000313" key="2">
    <source>
        <dbReference type="EMBL" id="KAI5077069.1"/>
    </source>
</evidence>
<evidence type="ECO:0000256" key="1">
    <source>
        <dbReference type="SAM" id="MobiDB-lite"/>
    </source>
</evidence>
<accession>A0A9D4UZX4</accession>
<dbReference type="AlphaFoldDB" id="A0A9D4UZX4"/>
<protein>
    <submittedName>
        <fullName evidence="2">Uncharacterized protein</fullName>
    </submittedName>
</protein>
<gene>
    <name evidence="2" type="ORF">GOP47_0009134</name>
</gene>
<keyword evidence="3" id="KW-1185">Reference proteome</keyword>
<proteinExistence type="predicted"/>
<dbReference type="EMBL" id="JABFUD020000008">
    <property type="protein sequence ID" value="KAI5077069.1"/>
    <property type="molecule type" value="Genomic_DNA"/>
</dbReference>
<name>A0A9D4UZX4_ADICA</name>
<sequence length="195" mass="20419">MECKLDQSFQALNHVCPDGEAGLDDSLRCKRRTLLGALHLQVGGVEVAVRVVGPHTRAEAHEEVVLGGCLAKLTKKRTRLRIHVDESHAELGCELANGGRVGSKRLRESTSLPDGSRDGREKNRGGLVSFSVGDVDGEVVLVGGVGVGVDAGVARVLVVVAELDENVVAGGEMLGFNLAPEVLLVIGFGALAADR</sequence>
<feature type="compositionally biased region" description="Basic and acidic residues" evidence="1">
    <location>
        <begin position="115"/>
        <end position="124"/>
    </location>
</feature>
<reference evidence="2" key="1">
    <citation type="submission" date="2021-01" db="EMBL/GenBank/DDBJ databases">
        <title>Adiantum capillus-veneris genome.</title>
        <authorList>
            <person name="Fang Y."/>
            <person name="Liao Q."/>
        </authorList>
    </citation>
    <scope>NUCLEOTIDE SEQUENCE</scope>
    <source>
        <strain evidence="2">H3</strain>
        <tissue evidence="2">Leaf</tissue>
    </source>
</reference>
<evidence type="ECO:0000313" key="3">
    <source>
        <dbReference type="Proteomes" id="UP000886520"/>
    </source>
</evidence>